<dbReference type="Proteomes" id="UP000075809">
    <property type="component" value="Unassembled WGS sequence"/>
</dbReference>
<evidence type="ECO:0000313" key="2">
    <source>
        <dbReference type="EMBL" id="KYQ56761.1"/>
    </source>
</evidence>
<feature type="transmembrane region" description="Helical" evidence="1">
    <location>
        <begin position="25"/>
        <end position="45"/>
    </location>
</feature>
<sequence length="132" mass="14248">MRPRAAATSRIIGDANHGISRSIPLVLRVTCVLALLVHAATWIPIAEAVVSTKRPRLSTKCFCLRGLIGVTIERWSGARNACDIASIIVNVKRDDGSLLKTNESGGRHAVSSIVGSTETSKFKVRVNWRTGN</sequence>
<dbReference type="EMBL" id="KQ982409">
    <property type="protein sequence ID" value="KYQ56761.1"/>
    <property type="molecule type" value="Genomic_DNA"/>
</dbReference>
<keyword evidence="1" id="KW-1133">Transmembrane helix</keyword>
<keyword evidence="1" id="KW-0812">Transmembrane</keyword>
<evidence type="ECO:0000256" key="1">
    <source>
        <dbReference type="SAM" id="Phobius"/>
    </source>
</evidence>
<gene>
    <name evidence="2" type="ORF">ALC60_04360</name>
</gene>
<dbReference type="AlphaFoldDB" id="A0A151X8R3"/>
<organism evidence="2 3">
    <name type="scientific">Mycetomoellerius zeteki</name>
    <dbReference type="NCBI Taxonomy" id="64791"/>
    <lineage>
        <taxon>Eukaryota</taxon>
        <taxon>Metazoa</taxon>
        <taxon>Ecdysozoa</taxon>
        <taxon>Arthropoda</taxon>
        <taxon>Hexapoda</taxon>
        <taxon>Insecta</taxon>
        <taxon>Pterygota</taxon>
        <taxon>Neoptera</taxon>
        <taxon>Endopterygota</taxon>
        <taxon>Hymenoptera</taxon>
        <taxon>Apocrita</taxon>
        <taxon>Aculeata</taxon>
        <taxon>Formicoidea</taxon>
        <taxon>Formicidae</taxon>
        <taxon>Myrmicinae</taxon>
        <taxon>Mycetomoellerius</taxon>
    </lineage>
</organism>
<name>A0A151X8R3_9HYME</name>
<evidence type="ECO:0000313" key="3">
    <source>
        <dbReference type="Proteomes" id="UP000075809"/>
    </source>
</evidence>
<proteinExistence type="predicted"/>
<accession>A0A151X8R3</accession>
<reference evidence="2 3" key="1">
    <citation type="submission" date="2015-09" db="EMBL/GenBank/DDBJ databases">
        <title>Trachymyrmex zeteki WGS genome.</title>
        <authorList>
            <person name="Nygaard S."/>
            <person name="Hu H."/>
            <person name="Boomsma J."/>
            <person name="Zhang G."/>
        </authorList>
    </citation>
    <scope>NUCLEOTIDE SEQUENCE [LARGE SCALE GENOMIC DNA]</scope>
    <source>
        <strain evidence="2">Tzet28-1</strain>
        <tissue evidence="2">Whole body</tissue>
    </source>
</reference>
<protein>
    <submittedName>
        <fullName evidence="2">Uncharacterized protein</fullName>
    </submittedName>
</protein>
<keyword evidence="3" id="KW-1185">Reference proteome</keyword>
<keyword evidence="1" id="KW-0472">Membrane</keyword>